<dbReference type="EMBL" id="JASBWR010000128">
    <property type="protein sequence ID" value="KAJ9093012.1"/>
    <property type="molecule type" value="Genomic_DNA"/>
</dbReference>
<reference evidence="1" key="1">
    <citation type="submission" date="2023-04" db="EMBL/GenBank/DDBJ databases">
        <title>Draft Genome sequencing of Naganishia species isolated from polar environments using Oxford Nanopore Technology.</title>
        <authorList>
            <person name="Leo P."/>
            <person name="Venkateswaran K."/>
        </authorList>
    </citation>
    <scope>NUCLEOTIDE SEQUENCE</scope>
    <source>
        <strain evidence="1">MNA-CCFEE 5261</strain>
    </source>
</reference>
<dbReference type="Proteomes" id="UP001241377">
    <property type="component" value="Unassembled WGS sequence"/>
</dbReference>
<evidence type="ECO:0000313" key="1">
    <source>
        <dbReference type="EMBL" id="KAJ9093012.1"/>
    </source>
</evidence>
<comment type="caution">
    <text evidence="1">The sequence shown here is derived from an EMBL/GenBank/DDBJ whole genome shotgun (WGS) entry which is preliminary data.</text>
</comment>
<sequence>MTTDNFDHSFSGVMRTLNLDPDKFQNYNGDFSSLNYRQLATVKSDIENQLSLLFDMLTNNFAADMSTPLVTEDGFPRNDIDVVSIRLVRVRIVMLKNDLKSVLELLEKKLQQQFSNQERQPAPVTAAPNVEQLVPFALVTEIADESPAEKAGLQLQDKIVYFDDIYAANHNRLQAIAGRLKQRQDQKVRVLVLRDGKKVHLELVPSDNWLGNGLLGCRLVPL</sequence>
<evidence type="ECO:0000313" key="2">
    <source>
        <dbReference type="Proteomes" id="UP001241377"/>
    </source>
</evidence>
<gene>
    <name evidence="1" type="ORF">QFC19_008507</name>
</gene>
<proteinExistence type="predicted"/>
<name>A0ACC2V1Y3_9TREE</name>
<accession>A0ACC2V1Y3</accession>
<keyword evidence="2" id="KW-1185">Reference proteome</keyword>
<protein>
    <submittedName>
        <fullName evidence="1">Uncharacterized protein</fullName>
    </submittedName>
</protein>
<organism evidence="1 2">
    <name type="scientific">Naganishia cerealis</name>
    <dbReference type="NCBI Taxonomy" id="610337"/>
    <lineage>
        <taxon>Eukaryota</taxon>
        <taxon>Fungi</taxon>
        <taxon>Dikarya</taxon>
        <taxon>Basidiomycota</taxon>
        <taxon>Agaricomycotina</taxon>
        <taxon>Tremellomycetes</taxon>
        <taxon>Filobasidiales</taxon>
        <taxon>Filobasidiaceae</taxon>
        <taxon>Naganishia</taxon>
    </lineage>
</organism>